<keyword evidence="11" id="KW-1185">Reference proteome</keyword>
<feature type="domain" description="Misato Segment II tubulin-like" evidence="8">
    <location>
        <begin position="4"/>
        <end position="70"/>
    </location>
</feature>
<dbReference type="GO" id="GO:0005739">
    <property type="term" value="C:mitochondrion"/>
    <property type="evidence" value="ECO:0007669"/>
    <property type="project" value="UniProtKB-SubCell"/>
</dbReference>
<accession>A0A8C3UEY0</accession>
<dbReference type="Pfam" id="PF14881">
    <property type="entry name" value="Tubulin_3"/>
    <property type="match status" value="1"/>
</dbReference>
<proteinExistence type="inferred from homology"/>
<dbReference type="Pfam" id="PF10644">
    <property type="entry name" value="Misat_Tub_SegII"/>
    <property type="match status" value="1"/>
</dbReference>
<organism evidence="10 11">
    <name type="scientific">Catharus ustulatus</name>
    <name type="common">Russet-backed thrush</name>
    <name type="synonym">Hylocichla ustulatus</name>
    <dbReference type="NCBI Taxonomy" id="91951"/>
    <lineage>
        <taxon>Eukaryota</taxon>
        <taxon>Metazoa</taxon>
        <taxon>Chordata</taxon>
        <taxon>Craniata</taxon>
        <taxon>Vertebrata</taxon>
        <taxon>Euteleostomi</taxon>
        <taxon>Archelosauria</taxon>
        <taxon>Archosauria</taxon>
        <taxon>Dinosauria</taxon>
        <taxon>Saurischia</taxon>
        <taxon>Theropoda</taxon>
        <taxon>Coelurosauria</taxon>
        <taxon>Aves</taxon>
        <taxon>Neognathae</taxon>
        <taxon>Neoaves</taxon>
        <taxon>Telluraves</taxon>
        <taxon>Australaves</taxon>
        <taxon>Passeriformes</taxon>
        <taxon>Turdidae</taxon>
        <taxon>Catharus</taxon>
    </lineage>
</organism>
<sequence>MPGEAVTLQLGHYSGCVGAHWWGLQAAALRSAPERAELRASALLRFGRGPGGTESPTPRLVALELKGTAGWGGSGGPGTTGRPRRDRAVGWERTDRAGPGPPQLPPLCVAGTAPWPITGSADVPSVRLWSDFLSVPLHPKSLYVIRQYLHDGDCGCLEAFGQGESLLQDPACVEELEDRLHFYVEECDYLQGFQVLCDLHNGFSGVGAKVTELLHDEYSRKGILTWGLTPALSAVAEPQNSFYRLMNTALGIAHLSRHSSLFCPLSLSGSLGIKPQPPVTFPYIKYDASQNYHSSAILAAALDTLTVPYRLCSSQASMMHFADSLTFSGRKVVAALAALPLPALAGSSLPDVLSAHQQDVPWKLLSSCNEQKGSCCFAQSVVLRGICQEKSSSCQGQPKSPLHSCESPEQMLQQFLHTQFPGAFRWELCVWSEFKQGLNFQAASSEVSEGREGDWGGDLALLCHPAGVESIPVLAALQSSPGLHSLLSGLCQELQEPKVRRWSSFFTAGLEQDDFQEALEELRTLAQCYESGFGADGSEDEADSD</sequence>
<protein>
    <recommendedName>
        <fullName evidence="4">Protein misato homolog 1</fullName>
    </recommendedName>
</protein>
<feature type="domain" description="DML1/Misato tubulin" evidence="9">
    <location>
        <begin position="125"/>
        <end position="311"/>
    </location>
</feature>
<dbReference type="Gene3D" id="3.40.50.1440">
    <property type="entry name" value="Tubulin/FtsZ, GTPase domain"/>
    <property type="match status" value="1"/>
</dbReference>
<dbReference type="PANTHER" id="PTHR13391">
    <property type="entry name" value="MITOCHONDRIAL DISTRIBUTION REGULATOR MISATO"/>
    <property type="match status" value="1"/>
</dbReference>
<evidence type="ECO:0000256" key="1">
    <source>
        <dbReference type="ARBA" id="ARBA00004173"/>
    </source>
</evidence>
<dbReference type="CDD" id="cd06060">
    <property type="entry name" value="misato"/>
    <property type="match status" value="1"/>
</dbReference>
<reference evidence="10" key="3">
    <citation type="submission" date="2025-09" db="UniProtKB">
        <authorList>
            <consortium name="Ensembl"/>
        </authorList>
    </citation>
    <scope>IDENTIFICATION</scope>
</reference>
<evidence type="ECO:0000256" key="6">
    <source>
        <dbReference type="ARBA" id="ARBA00023128"/>
    </source>
</evidence>
<evidence type="ECO:0000256" key="2">
    <source>
        <dbReference type="ARBA" id="ARBA00004496"/>
    </source>
</evidence>
<reference evidence="10" key="1">
    <citation type="submission" date="2020-10" db="EMBL/GenBank/DDBJ databases">
        <title>Catharus ustulatus (Swainson's thrush) genome, bCatUst1, primary haplotype v2.</title>
        <authorList>
            <person name="Delmore K."/>
            <person name="Vafadar M."/>
            <person name="Formenti G."/>
            <person name="Chow W."/>
            <person name="Pelan S."/>
            <person name="Howe K."/>
            <person name="Rhie A."/>
            <person name="Mountcastle J."/>
            <person name="Haase B."/>
            <person name="Fedrigo O."/>
            <person name="Jarvis E.D."/>
        </authorList>
    </citation>
    <scope>NUCLEOTIDE SEQUENCE [LARGE SCALE GENOMIC DNA]</scope>
</reference>
<comment type="subcellular location">
    <subcellularLocation>
        <location evidence="2">Cytoplasm</location>
    </subcellularLocation>
    <subcellularLocation>
        <location evidence="1">Mitochondrion</location>
    </subcellularLocation>
</comment>
<evidence type="ECO:0000256" key="4">
    <source>
        <dbReference type="ARBA" id="ARBA00017321"/>
    </source>
</evidence>
<comment type="similarity">
    <text evidence="3">Belongs to the misato family.</text>
</comment>
<keyword evidence="6" id="KW-0496">Mitochondrion</keyword>
<name>A0A8C3UEY0_CATUS</name>
<dbReference type="Ensembl" id="ENSCUST00005013667.1">
    <property type="protein sequence ID" value="ENSCUSP00005013137.1"/>
    <property type="gene ID" value="ENSCUSG00005007904.1"/>
</dbReference>
<evidence type="ECO:0000259" key="8">
    <source>
        <dbReference type="Pfam" id="PF10644"/>
    </source>
</evidence>
<evidence type="ECO:0000256" key="7">
    <source>
        <dbReference type="ARBA" id="ARBA00045225"/>
    </source>
</evidence>
<comment type="function">
    <text evidence="7">Involved in the regulation of mitochondrial distribution and morphology. Required for mitochondrial fusion and mitochondrial network formation.</text>
</comment>
<evidence type="ECO:0000259" key="9">
    <source>
        <dbReference type="Pfam" id="PF14881"/>
    </source>
</evidence>
<evidence type="ECO:0000313" key="11">
    <source>
        <dbReference type="Proteomes" id="UP000694563"/>
    </source>
</evidence>
<dbReference type="Proteomes" id="UP000694563">
    <property type="component" value="Chromosome 30"/>
</dbReference>
<reference evidence="10" key="2">
    <citation type="submission" date="2025-08" db="UniProtKB">
        <authorList>
            <consortium name="Ensembl"/>
        </authorList>
    </citation>
    <scope>IDENTIFICATION</scope>
</reference>
<evidence type="ECO:0000256" key="5">
    <source>
        <dbReference type="ARBA" id="ARBA00022490"/>
    </source>
</evidence>
<gene>
    <name evidence="10" type="primary">DAP3</name>
</gene>
<dbReference type="PANTHER" id="PTHR13391:SF0">
    <property type="entry name" value="PROTEIN MISATO HOMOLOG 1"/>
    <property type="match status" value="1"/>
</dbReference>
<dbReference type="InterPro" id="IPR029209">
    <property type="entry name" value="DML1/Misato_tubulin"/>
</dbReference>
<dbReference type="SUPFAM" id="SSF52490">
    <property type="entry name" value="Tubulin nucleotide-binding domain-like"/>
    <property type="match status" value="1"/>
</dbReference>
<dbReference type="InterPro" id="IPR049942">
    <property type="entry name" value="DML1/Misato"/>
</dbReference>
<dbReference type="GO" id="GO:0007005">
    <property type="term" value="P:mitochondrion organization"/>
    <property type="evidence" value="ECO:0007669"/>
    <property type="project" value="InterPro"/>
</dbReference>
<dbReference type="InterPro" id="IPR036525">
    <property type="entry name" value="Tubulin/FtsZ_GTPase_sf"/>
</dbReference>
<keyword evidence="5" id="KW-0963">Cytoplasm</keyword>
<evidence type="ECO:0000256" key="3">
    <source>
        <dbReference type="ARBA" id="ARBA00008507"/>
    </source>
</evidence>
<dbReference type="InterPro" id="IPR019605">
    <property type="entry name" value="Misato_II_tubulin-like"/>
</dbReference>
<evidence type="ECO:0000313" key="10">
    <source>
        <dbReference type="Ensembl" id="ENSCUSP00005013137.1"/>
    </source>
</evidence>
<dbReference type="AlphaFoldDB" id="A0A8C3UEY0"/>